<name>A0ABY4RK08_9BACL</name>
<dbReference type="EMBL" id="CP027059">
    <property type="protein sequence ID" value="UQZ82355.1"/>
    <property type="molecule type" value="Genomic_DNA"/>
</dbReference>
<dbReference type="InterPro" id="IPR032834">
    <property type="entry name" value="NatK-like_C"/>
</dbReference>
<dbReference type="InterPro" id="IPR036890">
    <property type="entry name" value="HATPase_C_sf"/>
</dbReference>
<evidence type="ECO:0000256" key="3">
    <source>
        <dbReference type="ARBA" id="ARBA00022777"/>
    </source>
</evidence>
<dbReference type="Pfam" id="PF14501">
    <property type="entry name" value="HATPase_c_5"/>
    <property type="match status" value="1"/>
</dbReference>
<evidence type="ECO:0000259" key="6">
    <source>
        <dbReference type="Pfam" id="PF14689"/>
    </source>
</evidence>
<evidence type="ECO:0000313" key="8">
    <source>
        <dbReference type="Proteomes" id="UP001057134"/>
    </source>
</evidence>
<keyword evidence="4" id="KW-0472">Membrane</keyword>
<gene>
    <name evidence="7" type="ORF">SK3146_01512</name>
</gene>
<dbReference type="Pfam" id="PF14689">
    <property type="entry name" value="SPOB_a"/>
    <property type="match status" value="1"/>
</dbReference>
<feature type="domain" description="Sensor histidine kinase NatK-like C-terminal" evidence="5">
    <location>
        <begin position="484"/>
        <end position="546"/>
    </location>
</feature>
<reference evidence="7" key="1">
    <citation type="submission" date="2018-02" db="EMBL/GenBank/DDBJ databases">
        <authorList>
            <person name="Kim S.-K."/>
            <person name="Jung H.-I."/>
            <person name="Lee S.-W."/>
        </authorList>
    </citation>
    <scope>NUCLEOTIDE SEQUENCE</scope>
    <source>
        <strain evidence="7">SK3146</strain>
    </source>
</reference>
<dbReference type="SUPFAM" id="SSF55874">
    <property type="entry name" value="ATPase domain of HSP90 chaperone/DNA topoisomerase II/histidine kinase"/>
    <property type="match status" value="1"/>
</dbReference>
<dbReference type="Proteomes" id="UP001057134">
    <property type="component" value="Chromosome"/>
</dbReference>
<evidence type="ECO:0000259" key="5">
    <source>
        <dbReference type="Pfam" id="PF14501"/>
    </source>
</evidence>
<keyword evidence="2" id="KW-0808">Transferase</keyword>
<feature type="transmembrane region" description="Helical" evidence="4">
    <location>
        <begin position="7"/>
        <end position="28"/>
    </location>
</feature>
<proteinExistence type="predicted"/>
<reference evidence="7" key="2">
    <citation type="journal article" date="2021" name="J Anim Sci Technol">
        <title>Complete genome sequence of Paenibacillus konkukensis sp. nov. SK3146 as a potential probiotic strain.</title>
        <authorList>
            <person name="Jung H.I."/>
            <person name="Park S."/>
            <person name="Niu K.M."/>
            <person name="Lee S.W."/>
            <person name="Kothari D."/>
            <person name="Yi K.J."/>
            <person name="Kim S.K."/>
        </authorList>
    </citation>
    <scope>NUCLEOTIDE SEQUENCE</scope>
    <source>
        <strain evidence="7">SK3146</strain>
    </source>
</reference>
<keyword evidence="1" id="KW-0597">Phosphoprotein</keyword>
<evidence type="ECO:0000313" key="7">
    <source>
        <dbReference type="EMBL" id="UQZ82355.1"/>
    </source>
</evidence>
<dbReference type="RefSeq" id="WP_249864503.1">
    <property type="nucleotide sequence ID" value="NZ_CP027059.1"/>
</dbReference>
<evidence type="ECO:0000256" key="4">
    <source>
        <dbReference type="SAM" id="Phobius"/>
    </source>
</evidence>
<evidence type="ECO:0000256" key="2">
    <source>
        <dbReference type="ARBA" id="ARBA00022679"/>
    </source>
</evidence>
<feature type="domain" description="SpoOB alpha-helical" evidence="6">
    <location>
        <begin position="370"/>
        <end position="428"/>
    </location>
</feature>
<dbReference type="GO" id="GO:0016301">
    <property type="term" value="F:kinase activity"/>
    <property type="evidence" value="ECO:0007669"/>
    <property type="project" value="UniProtKB-KW"/>
</dbReference>
<keyword evidence="4" id="KW-0812">Transmembrane</keyword>
<dbReference type="Gene3D" id="1.10.287.130">
    <property type="match status" value="1"/>
</dbReference>
<dbReference type="PANTHER" id="PTHR40448:SF1">
    <property type="entry name" value="TWO-COMPONENT SENSOR HISTIDINE KINASE"/>
    <property type="match status" value="1"/>
</dbReference>
<dbReference type="InterPro" id="IPR039506">
    <property type="entry name" value="SPOB_a"/>
</dbReference>
<protein>
    <submittedName>
        <fullName evidence="7">Sensory histidine kinase DcuS</fullName>
    </submittedName>
</protein>
<dbReference type="Gene3D" id="3.30.565.10">
    <property type="entry name" value="Histidine kinase-like ATPase, C-terminal domain"/>
    <property type="match status" value="1"/>
</dbReference>
<dbReference type="InterPro" id="IPR016120">
    <property type="entry name" value="Sig_transdc_His_kin_SpoOB"/>
</dbReference>
<keyword evidence="8" id="KW-1185">Reference proteome</keyword>
<feature type="transmembrane region" description="Helical" evidence="4">
    <location>
        <begin position="335"/>
        <end position="354"/>
    </location>
</feature>
<evidence type="ECO:0000256" key="1">
    <source>
        <dbReference type="ARBA" id="ARBA00022553"/>
    </source>
</evidence>
<accession>A0ABY4RK08</accession>
<keyword evidence="4" id="KW-1133">Transmembrane helix</keyword>
<dbReference type="SUPFAM" id="SSF55890">
    <property type="entry name" value="Sporulation response regulatory protein Spo0B"/>
    <property type="match status" value="1"/>
</dbReference>
<sequence>MLTKKRFLSIFILSVILILLLNHVTYYFSTKKLLTENQMLQNEAIAKQISMSIEQAQSGSQYLMDTMTSQLRTAALVIKDRLSPDIADVTDEQLLQLRDEIGLISGITLFERKPDGDIVGARSTDPKERGISTRSWGSWFKAFNQLFDEKKVTGDKYDGIKLPNYWSGPLEIATSDPTRIGAWGYYYDGSTNYLIDPWLQNSSIQEYENITGPSALLKHTMESNKQVLEITIFNPDKVGREVARGLNANNEQWVKLVDRQIMYGDYSYIDSDHDFANVVGSAQSDTPVSTTAQINGKHVLKTFVPMKDAKIPYVVSIVSDYDSIHQQLNKQLVNLLYVLLVTTLIILALVYLVARWIHKAKDDATRSAQESFIDQINSMFITIKGQRHDFLNHLSTLHALVQMKKYNEIKTYSEEYLGEIIEINDIINIGNPAIGALIQSKIAKSMPLHIHFQYEIEGMQELALGVKSVDIVKIIGNLIDNGMMSIEVANPLSQSIAEHEVPLLFKEGHSTKQKTGHSGLGLAIIRELVKKYKGHIHCDAQSEAAVIRFKVLLPIEKHRKEAG</sequence>
<dbReference type="PANTHER" id="PTHR40448">
    <property type="entry name" value="TWO-COMPONENT SENSOR HISTIDINE KINASE"/>
    <property type="match status" value="1"/>
</dbReference>
<organism evidence="7 8">
    <name type="scientific">Paenibacillus konkukensis</name>
    <dbReference type="NCBI Taxonomy" id="2020716"/>
    <lineage>
        <taxon>Bacteria</taxon>
        <taxon>Bacillati</taxon>
        <taxon>Bacillota</taxon>
        <taxon>Bacilli</taxon>
        <taxon>Bacillales</taxon>
        <taxon>Paenibacillaceae</taxon>
        <taxon>Paenibacillus</taxon>
    </lineage>
</organism>
<keyword evidence="3 7" id="KW-0418">Kinase</keyword>